<feature type="signal peptide" evidence="5">
    <location>
        <begin position="1"/>
        <end position="30"/>
    </location>
</feature>
<dbReference type="Pfam" id="PF08263">
    <property type="entry name" value="LRRNT_2"/>
    <property type="match status" value="1"/>
</dbReference>
<evidence type="ECO:0000259" key="6">
    <source>
        <dbReference type="Pfam" id="PF08263"/>
    </source>
</evidence>
<protein>
    <recommendedName>
        <fullName evidence="6">Leucine-rich repeat-containing N-terminal plant-type domain-containing protein</fullName>
    </recommendedName>
</protein>
<feature type="transmembrane region" description="Helical" evidence="4">
    <location>
        <begin position="234"/>
        <end position="254"/>
    </location>
</feature>
<keyword evidence="4" id="KW-0812">Transmembrane</keyword>
<dbReference type="PANTHER" id="PTHR47988">
    <property type="entry name" value="SOMATIC EMBRYOGENESIS RECEPTOR KINASE 1"/>
    <property type="match status" value="1"/>
</dbReference>
<evidence type="ECO:0000256" key="2">
    <source>
        <dbReference type="ARBA" id="ARBA00022729"/>
    </source>
</evidence>
<evidence type="ECO:0000256" key="4">
    <source>
        <dbReference type="SAM" id="Phobius"/>
    </source>
</evidence>
<dbReference type="EMBL" id="JAWXYG010000014">
    <property type="protein sequence ID" value="KAK4254298.1"/>
    <property type="molecule type" value="Genomic_DNA"/>
</dbReference>
<keyword evidence="4" id="KW-0472">Membrane</keyword>
<organism evidence="7 8">
    <name type="scientific">Acacia crassicarpa</name>
    <name type="common">northern wattle</name>
    <dbReference type="NCBI Taxonomy" id="499986"/>
    <lineage>
        <taxon>Eukaryota</taxon>
        <taxon>Viridiplantae</taxon>
        <taxon>Streptophyta</taxon>
        <taxon>Embryophyta</taxon>
        <taxon>Tracheophyta</taxon>
        <taxon>Spermatophyta</taxon>
        <taxon>Magnoliopsida</taxon>
        <taxon>eudicotyledons</taxon>
        <taxon>Gunneridae</taxon>
        <taxon>Pentapetalae</taxon>
        <taxon>rosids</taxon>
        <taxon>fabids</taxon>
        <taxon>Fabales</taxon>
        <taxon>Fabaceae</taxon>
        <taxon>Caesalpinioideae</taxon>
        <taxon>mimosoid clade</taxon>
        <taxon>Acacieae</taxon>
        <taxon>Acacia</taxon>
    </lineage>
</organism>
<dbReference type="FunFam" id="3.80.10.10:FF:000024">
    <property type="entry name" value="Somatic embryogenesis receptor kinase 1"/>
    <property type="match status" value="1"/>
</dbReference>
<evidence type="ECO:0000256" key="5">
    <source>
        <dbReference type="SAM" id="SignalP"/>
    </source>
</evidence>
<dbReference type="Proteomes" id="UP001293593">
    <property type="component" value="Unassembled WGS sequence"/>
</dbReference>
<keyword evidence="1" id="KW-0433">Leucine-rich repeat</keyword>
<reference evidence="7" key="1">
    <citation type="submission" date="2023-10" db="EMBL/GenBank/DDBJ databases">
        <title>Chromosome-level genome of the transformable northern wattle, Acacia crassicarpa.</title>
        <authorList>
            <person name="Massaro I."/>
            <person name="Sinha N.R."/>
            <person name="Poethig S."/>
            <person name="Leichty A.R."/>
        </authorList>
    </citation>
    <scope>NUCLEOTIDE SEQUENCE</scope>
    <source>
        <strain evidence="7">Acra3RX</strain>
        <tissue evidence="7">Leaf</tissue>
    </source>
</reference>
<evidence type="ECO:0000256" key="1">
    <source>
        <dbReference type="ARBA" id="ARBA00022614"/>
    </source>
</evidence>
<evidence type="ECO:0000313" key="8">
    <source>
        <dbReference type="Proteomes" id="UP001293593"/>
    </source>
</evidence>
<dbReference type="AlphaFoldDB" id="A0AAE1IPK3"/>
<dbReference type="Gene3D" id="3.80.10.10">
    <property type="entry name" value="Ribonuclease Inhibitor"/>
    <property type="match status" value="1"/>
</dbReference>
<dbReference type="InterPro" id="IPR032675">
    <property type="entry name" value="LRR_dom_sf"/>
</dbReference>
<feature type="domain" description="Leucine-rich repeat-containing N-terminal plant-type" evidence="6">
    <location>
        <begin position="29"/>
        <end position="68"/>
    </location>
</feature>
<dbReference type="SUPFAM" id="SSF52058">
    <property type="entry name" value="L domain-like"/>
    <property type="match status" value="1"/>
</dbReference>
<gene>
    <name evidence="7" type="ORF">QN277_009700</name>
</gene>
<name>A0AAE1IPK3_9FABA</name>
<dbReference type="InterPro" id="IPR001611">
    <property type="entry name" value="Leu-rich_rpt"/>
</dbReference>
<keyword evidence="3" id="KW-0677">Repeat</keyword>
<keyword evidence="4" id="KW-1133">Transmembrane helix</keyword>
<evidence type="ECO:0000313" key="7">
    <source>
        <dbReference type="EMBL" id="KAK4254298.1"/>
    </source>
</evidence>
<keyword evidence="8" id="KW-1185">Reference proteome</keyword>
<dbReference type="InterPro" id="IPR013210">
    <property type="entry name" value="LRR_N_plant-typ"/>
</dbReference>
<dbReference type="Pfam" id="PF00560">
    <property type="entry name" value="LRR_1"/>
    <property type="match status" value="4"/>
</dbReference>
<sequence>MMGLFSSLMSSFLLLAILGFGLVLIVSGNAEVDALYAWKMNLSDPNSVLQSWDATLVNPCTWFNVTCNSDNSVTHIDLGNANLSGQLVPQLGQLSNLQNLEAYGNNLNGTIPDEFGNLTNLVSLELFFNRLSGPIPGTLGKLQKLRELRLNNNNLSGNIPMSLTNVGSLQVLDFSNNHLTGDIPNNGSFSVLTPLSFHNNPGLKPPKYQTSPLPPAPSSSAASSSVLSVSSGSLLLGLCSCLFSLHYLLVLLPYQD</sequence>
<feature type="chain" id="PRO_5042266656" description="Leucine-rich repeat-containing N-terminal plant-type domain-containing protein" evidence="5">
    <location>
        <begin position="31"/>
        <end position="256"/>
    </location>
</feature>
<dbReference type="PROSITE" id="PS51450">
    <property type="entry name" value="LRR"/>
    <property type="match status" value="1"/>
</dbReference>
<evidence type="ECO:0000256" key="3">
    <source>
        <dbReference type="ARBA" id="ARBA00022737"/>
    </source>
</evidence>
<accession>A0AAE1IPK3</accession>
<keyword evidence="2 5" id="KW-0732">Signal</keyword>
<comment type="caution">
    <text evidence="7">The sequence shown here is derived from an EMBL/GenBank/DDBJ whole genome shotgun (WGS) entry which is preliminary data.</text>
</comment>
<proteinExistence type="predicted"/>